<keyword evidence="3 8" id="KW-0812">Transmembrane</keyword>
<gene>
    <name evidence="10" type="ORF">CCAP1982_LOCUS4761</name>
</gene>
<dbReference type="InterPro" id="IPR052192">
    <property type="entry name" value="Insect_Ionotropic_Sensory_Rcpt"/>
</dbReference>
<feature type="transmembrane region" description="Helical" evidence="8">
    <location>
        <begin position="393"/>
        <end position="412"/>
    </location>
</feature>
<dbReference type="SUPFAM" id="SSF53850">
    <property type="entry name" value="Periplasmic binding protein-like II"/>
    <property type="match status" value="1"/>
</dbReference>
<evidence type="ECO:0000256" key="7">
    <source>
        <dbReference type="ARBA" id="ARBA00023180"/>
    </source>
</evidence>
<keyword evidence="7" id="KW-0325">Glycoprotein</keyword>
<evidence type="ECO:0000256" key="6">
    <source>
        <dbReference type="ARBA" id="ARBA00023170"/>
    </source>
</evidence>
<evidence type="ECO:0000259" key="9">
    <source>
        <dbReference type="Pfam" id="PF24576"/>
    </source>
</evidence>
<dbReference type="OrthoDB" id="413361at2759"/>
<evidence type="ECO:0000256" key="1">
    <source>
        <dbReference type="ARBA" id="ARBA00004651"/>
    </source>
</evidence>
<evidence type="ECO:0000313" key="11">
    <source>
        <dbReference type="Proteomes" id="UP000606786"/>
    </source>
</evidence>
<evidence type="ECO:0000313" key="10">
    <source>
        <dbReference type="EMBL" id="CAD6996054.1"/>
    </source>
</evidence>
<keyword evidence="6" id="KW-0675">Receptor</keyword>
<dbReference type="GO" id="GO:0005886">
    <property type="term" value="C:plasma membrane"/>
    <property type="evidence" value="ECO:0007669"/>
    <property type="project" value="UniProtKB-SubCell"/>
</dbReference>
<comment type="subcellular location">
    <subcellularLocation>
        <location evidence="1">Cell membrane</location>
        <topology evidence="1">Multi-pass membrane protein</topology>
    </subcellularLocation>
</comment>
<proteinExistence type="predicted"/>
<name>A0A811UAZ0_CERCA</name>
<evidence type="ECO:0000256" key="5">
    <source>
        <dbReference type="ARBA" id="ARBA00023136"/>
    </source>
</evidence>
<dbReference type="AlphaFoldDB" id="A0A811UAZ0"/>
<comment type="caution">
    <text evidence="10">The sequence shown here is derived from an EMBL/GenBank/DDBJ whole genome shotgun (WGS) entry which is preliminary data.</text>
</comment>
<keyword evidence="11" id="KW-1185">Reference proteome</keyword>
<evidence type="ECO:0000256" key="2">
    <source>
        <dbReference type="ARBA" id="ARBA00022475"/>
    </source>
</evidence>
<evidence type="ECO:0000256" key="4">
    <source>
        <dbReference type="ARBA" id="ARBA00022989"/>
    </source>
</evidence>
<dbReference type="PANTHER" id="PTHR42643:SF36">
    <property type="entry name" value="IONOTROPIC RECEPTOR 84A"/>
    <property type="match status" value="1"/>
</dbReference>
<protein>
    <submittedName>
        <fullName evidence="10">(Mediterranean fruit fly) hypothetical protein</fullName>
    </submittedName>
</protein>
<dbReference type="Gene3D" id="1.10.287.70">
    <property type="match status" value="1"/>
</dbReference>
<keyword evidence="4 8" id="KW-1133">Transmembrane helix</keyword>
<accession>A0A811UAZ0</accession>
<dbReference type="PANTHER" id="PTHR42643">
    <property type="entry name" value="IONOTROPIC RECEPTOR 20A-RELATED"/>
    <property type="match status" value="1"/>
</dbReference>
<evidence type="ECO:0000256" key="8">
    <source>
        <dbReference type="SAM" id="Phobius"/>
    </source>
</evidence>
<dbReference type="Proteomes" id="UP000606786">
    <property type="component" value="Unassembled WGS sequence"/>
</dbReference>
<keyword evidence="2" id="KW-1003">Cell membrane</keyword>
<feature type="domain" description="Ionotropic receptor 75a N-terminal" evidence="9">
    <location>
        <begin position="46"/>
        <end position="268"/>
    </location>
</feature>
<evidence type="ECO:0000256" key="3">
    <source>
        <dbReference type="ARBA" id="ARBA00022692"/>
    </source>
</evidence>
<sequence>MSAPFGATAAKRLAFVTVSLRVRLCIAATLILFSFTCNVSTEAAANPYEFHAFTAILKQQNLQHAVITYNSEMLQSLQREYLHKDSALRTLANMAMLHFYDVHQTKRSKNYIQFQKLFYHESPRVGIYLTQLEDVLLQEHVLGTNAISVDIIDAEGYRLHAGVRFNNSQVWFMMSKQRSVEAALMNARRVLTPLPLNISADITLGVRVDDNNTIQLFDIYKIQRDWLEIEAKGNWSLSDGLQIEQKYLQSYVSRRRNFKGLTLSAGIVVRERPEDMDELQYLSSMDHKKLDPMQRKTYQLMKLMEPMFALSFEAISRPTWGAQLSNGSWDGVMALILSGRAEFSLCPMRFVLNRIHLMDYSIAVHTEFVFFIFRHPRRNSIRNIFFEPFADEVWYTTVAVIVLAISLLFLLLRHEHQFLLNKDPHFQYRLDYAILSILEAFFEQGPETNAFTATSTRMLVFTVCVFSLLLQQFYGAFIVGSLLAVAPRSITTLDALYNSSLEIGMENIPYNTESFENTMVPLGMAIYKERICKNREKHILSIEEGAERIKKGGFAFHVSANRMYILLKSLLSEKEFCELQDVPFIAPYRIGMGITKGSPFREYVTTSIIKFRTTSILQHNDNQWQLPRMDCSLSQNREVEVDLQHFLPALLLLCSAMIFSFFILFLELVYYYFESNTKLARLCPRIFPEQRLEFIN</sequence>
<keyword evidence="5 8" id="KW-0472">Membrane</keyword>
<organism evidence="10 11">
    <name type="scientific">Ceratitis capitata</name>
    <name type="common">Mediterranean fruit fly</name>
    <name type="synonym">Tephritis capitata</name>
    <dbReference type="NCBI Taxonomy" id="7213"/>
    <lineage>
        <taxon>Eukaryota</taxon>
        <taxon>Metazoa</taxon>
        <taxon>Ecdysozoa</taxon>
        <taxon>Arthropoda</taxon>
        <taxon>Hexapoda</taxon>
        <taxon>Insecta</taxon>
        <taxon>Pterygota</taxon>
        <taxon>Neoptera</taxon>
        <taxon>Endopterygota</taxon>
        <taxon>Diptera</taxon>
        <taxon>Brachycera</taxon>
        <taxon>Muscomorpha</taxon>
        <taxon>Tephritoidea</taxon>
        <taxon>Tephritidae</taxon>
        <taxon>Ceratitis</taxon>
        <taxon>Ceratitis</taxon>
    </lineage>
</organism>
<feature type="transmembrane region" description="Helical" evidence="8">
    <location>
        <begin position="458"/>
        <end position="485"/>
    </location>
</feature>
<feature type="transmembrane region" description="Helical" evidence="8">
    <location>
        <begin position="646"/>
        <end position="673"/>
    </location>
</feature>
<dbReference type="EMBL" id="CAJHJT010000001">
    <property type="protein sequence ID" value="CAD6996054.1"/>
    <property type="molecule type" value="Genomic_DNA"/>
</dbReference>
<dbReference type="InterPro" id="IPR057074">
    <property type="entry name" value="IR75A_N"/>
</dbReference>
<reference evidence="10" key="1">
    <citation type="submission" date="2020-11" db="EMBL/GenBank/DDBJ databases">
        <authorList>
            <person name="Whitehead M."/>
        </authorList>
    </citation>
    <scope>NUCLEOTIDE SEQUENCE</scope>
    <source>
        <strain evidence="10">EGII</strain>
    </source>
</reference>
<dbReference type="Pfam" id="PF24576">
    <property type="entry name" value="IR75A_N"/>
    <property type="match status" value="1"/>
</dbReference>
<dbReference type="KEGG" id="ccat:101458964"/>